<feature type="domain" description="Transposase InsH N-terminal" evidence="1">
    <location>
        <begin position="24"/>
        <end position="116"/>
    </location>
</feature>
<protein>
    <submittedName>
        <fullName evidence="2">Transposase domain</fullName>
    </submittedName>
</protein>
<keyword evidence="3" id="KW-1185">Reference proteome</keyword>
<evidence type="ECO:0000259" key="1">
    <source>
        <dbReference type="Pfam" id="PF05598"/>
    </source>
</evidence>
<dbReference type="AlphaFoldDB" id="A0A1H0W4X6"/>
<feature type="non-terminal residue" evidence="2">
    <location>
        <position position="140"/>
    </location>
</feature>
<dbReference type="OrthoDB" id="9770860at2"/>
<dbReference type="InterPro" id="IPR008490">
    <property type="entry name" value="Transposase_InsH_N"/>
</dbReference>
<dbReference type="EMBL" id="FNJI01000098">
    <property type="protein sequence ID" value="SDP85648.1"/>
    <property type="molecule type" value="Genomic_DNA"/>
</dbReference>
<sequence>MIQYTSCKQLSLDGFSLPFGGTLNPKNRWVKWSAVIPWDDLAACYYKTMTPNKGRPGKDARLVIGAMIIKHKLTLSDEETVLQIQENPYLQYFVGFSSYVDKPPFAPSLFVDIRKRMGADVFAGFEQVILEKIGKPRRTG</sequence>
<organism evidence="2 3">
    <name type="scientific">Desulforhopalus singaporensis</name>
    <dbReference type="NCBI Taxonomy" id="91360"/>
    <lineage>
        <taxon>Bacteria</taxon>
        <taxon>Pseudomonadati</taxon>
        <taxon>Thermodesulfobacteriota</taxon>
        <taxon>Desulfobulbia</taxon>
        <taxon>Desulfobulbales</taxon>
        <taxon>Desulfocapsaceae</taxon>
        <taxon>Desulforhopalus</taxon>
    </lineage>
</organism>
<dbReference type="STRING" id="91360.SAMN05660330_04414"/>
<dbReference type="Pfam" id="PF05598">
    <property type="entry name" value="DUF772"/>
    <property type="match status" value="1"/>
</dbReference>
<accession>A0A1H0W4X6</accession>
<dbReference type="RefSeq" id="WP_143005618.1">
    <property type="nucleotide sequence ID" value="NZ_FNJI01000098.1"/>
</dbReference>
<evidence type="ECO:0000313" key="3">
    <source>
        <dbReference type="Proteomes" id="UP000199073"/>
    </source>
</evidence>
<proteinExistence type="predicted"/>
<evidence type="ECO:0000313" key="2">
    <source>
        <dbReference type="EMBL" id="SDP85648.1"/>
    </source>
</evidence>
<name>A0A1H0W4X6_9BACT</name>
<gene>
    <name evidence="2" type="ORF">SAMN05660330_04414</name>
</gene>
<reference evidence="2 3" key="1">
    <citation type="submission" date="2016-10" db="EMBL/GenBank/DDBJ databases">
        <authorList>
            <person name="de Groot N.N."/>
        </authorList>
    </citation>
    <scope>NUCLEOTIDE SEQUENCE [LARGE SCALE GENOMIC DNA]</scope>
    <source>
        <strain evidence="2 3">DSM 12130</strain>
    </source>
</reference>
<dbReference type="Proteomes" id="UP000199073">
    <property type="component" value="Unassembled WGS sequence"/>
</dbReference>